<sequence>MIHTTFLARYPFGVTFFLCMDTVSKDLQSRPPWTFLYADDVVVAASTREELQKMGRPRKTGWNDIR</sequence>
<reference evidence="2" key="1">
    <citation type="journal article" date="2015" name="Nat. Genet.">
        <title>The genome and transcriptome of the zoonotic hookworm Ancylostoma ceylanicum identify infection-specific gene families.</title>
        <authorList>
            <person name="Schwarz E.M."/>
            <person name="Hu Y."/>
            <person name="Antoshechkin I."/>
            <person name="Miller M.M."/>
            <person name="Sternberg P.W."/>
            <person name="Aroian R.V."/>
        </authorList>
    </citation>
    <scope>NUCLEOTIDE SEQUENCE</scope>
    <source>
        <strain evidence="2">HY135</strain>
    </source>
</reference>
<keyword evidence="2" id="KW-1185">Reference proteome</keyword>
<dbReference type="EMBL" id="JARK01000328">
    <property type="protein sequence ID" value="EYC38267.1"/>
    <property type="molecule type" value="Genomic_DNA"/>
</dbReference>
<dbReference type="AlphaFoldDB" id="A0A016WG36"/>
<accession>A0A016WG36</accession>
<dbReference type="OrthoDB" id="418748at2759"/>
<protein>
    <recommendedName>
        <fullName evidence="3">Reverse transcriptase domain-containing protein</fullName>
    </recommendedName>
</protein>
<evidence type="ECO:0000313" key="2">
    <source>
        <dbReference type="Proteomes" id="UP000024635"/>
    </source>
</evidence>
<name>A0A016WG36_9BILA</name>
<evidence type="ECO:0008006" key="3">
    <source>
        <dbReference type="Google" id="ProtNLM"/>
    </source>
</evidence>
<organism evidence="1 2">
    <name type="scientific">Ancylostoma ceylanicum</name>
    <dbReference type="NCBI Taxonomy" id="53326"/>
    <lineage>
        <taxon>Eukaryota</taxon>
        <taxon>Metazoa</taxon>
        <taxon>Ecdysozoa</taxon>
        <taxon>Nematoda</taxon>
        <taxon>Chromadorea</taxon>
        <taxon>Rhabditida</taxon>
        <taxon>Rhabditina</taxon>
        <taxon>Rhabditomorpha</taxon>
        <taxon>Strongyloidea</taxon>
        <taxon>Ancylostomatidae</taxon>
        <taxon>Ancylostomatinae</taxon>
        <taxon>Ancylostoma</taxon>
    </lineage>
</organism>
<comment type="caution">
    <text evidence="1">The sequence shown here is derived from an EMBL/GenBank/DDBJ whole genome shotgun (WGS) entry which is preliminary data.</text>
</comment>
<gene>
    <name evidence="1" type="primary">Acey_s0728.g1884</name>
    <name evidence="1" type="ORF">Y032_0728g1884</name>
</gene>
<evidence type="ECO:0000313" key="1">
    <source>
        <dbReference type="EMBL" id="EYC38267.1"/>
    </source>
</evidence>
<proteinExistence type="predicted"/>
<dbReference type="Proteomes" id="UP000024635">
    <property type="component" value="Unassembled WGS sequence"/>
</dbReference>